<evidence type="ECO:0000313" key="1">
    <source>
        <dbReference type="EMBL" id="AYJ79615.1"/>
    </source>
</evidence>
<organism evidence="1 2">
    <name type="scientific">Aliarcobacter cryaerophilus ATCC 43158</name>
    <dbReference type="NCBI Taxonomy" id="1032070"/>
    <lineage>
        <taxon>Bacteria</taxon>
        <taxon>Pseudomonadati</taxon>
        <taxon>Campylobacterota</taxon>
        <taxon>Epsilonproteobacteria</taxon>
        <taxon>Campylobacterales</taxon>
        <taxon>Arcobacteraceae</taxon>
        <taxon>Aliarcobacter</taxon>
    </lineage>
</organism>
<dbReference type="AlphaFoldDB" id="A0AAD0X8Z0"/>
<sequence length="695" mass="82875">MKKSFLNKINKGGISHPFHKSFKIEKWIEDFQKYLEEESKKLTIFEDEKDIESEGSYFDQDLNIFIAGLIFGIFLEEIREELKNLYNNENPFLAYEEIIKFYFSISNREKKILLEKFKNSETNLINITFNNNFMKNELIAEDIVHGSVDSISNAIHNCIIKMNENIKLKISDKPISKLSFVKKEAYLSGMYSALENYWNLIILLDYQFFRKKSENGETYYIVFQAESEYEKISLISNQRREKIVTQRAFFAIGDDYLYTKIKKEFKYIKNSKAFQVVKFSENNKIMSTYLSLLSQEAYLSDFIPTEIMKNYYNNQFNILDILKVFKQLVLLALQFEDNYVDENIEENEFEKLLQFCPIIKKRKLIKSLCELTGYKFLKIEIILKFLEYEGNKNDDLWVNPIISISKDEYILLTGAIDSPNLLRTVEKWLVKLDIPLDKRGDYYETLIVKDFNKVIENNKEIKDFNKSVSKRIKLNNNKEEQIDFLCRIGNKILLAETKCIITSDSPQREFNTYKRLKDEASIQVNRKKEFILQDLRKVFEILKWDFNPNVEYEIITFIINSNRTLVGLSINDIPIIDKEILLNYFRKNKFPILSMEKNEQIIHIAYFILYNNLEEMYKNFMIYLKNPPPIILHKHSFERKLVQMPRLSEKSPIIILSRLIPIKIHPKEILEKDYPFKIEKEKEFDEYINKVDFII</sequence>
<protein>
    <submittedName>
        <fullName evidence="1">Uncharacterized protein</fullName>
    </submittedName>
</protein>
<name>A0AAD0X8Z0_9BACT</name>
<evidence type="ECO:0000313" key="2">
    <source>
        <dbReference type="Proteomes" id="UP000273809"/>
    </source>
</evidence>
<dbReference type="RefSeq" id="WP_105918132.1">
    <property type="nucleotide sequence ID" value="NZ_CP021072.1"/>
</dbReference>
<proteinExistence type="predicted"/>
<accession>A0AAD0X8Z0</accession>
<reference evidence="1 2" key="1">
    <citation type="submission" date="2018-10" db="EMBL/GenBank/DDBJ databases">
        <title>Complete genome sequences of Arcobacter cryaerophilus strains ATCC 43158 and ATCC 49615.</title>
        <authorList>
            <person name="Miller W.G."/>
            <person name="Yee E."/>
            <person name="Bono J.L."/>
        </authorList>
    </citation>
    <scope>NUCLEOTIDE SEQUENCE [LARGE SCALE GENOMIC DNA]</scope>
    <source>
        <strain evidence="1 2">ATCC 43158</strain>
    </source>
</reference>
<gene>
    <name evidence="1" type="ORF">ACRYA_0466</name>
</gene>
<dbReference type="GeneID" id="56460689"/>
<dbReference type="EMBL" id="CP032823">
    <property type="protein sequence ID" value="AYJ79615.1"/>
    <property type="molecule type" value="Genomic_DNA"/>
</dbReference>
<dbReference type="KEGG" id="acre:ACRYA_0466"/>
<dbReference type="Proteomes" id="UP000273809">
    <property type="component" value="Chromosome"/>
</dbReference>